<proteinExistence type="predicted"/>
<dbReference type="InterPro" id="IPR050448">
    <property type="entry name" value="OpgB/LTA_synthase_biosynth"/>
</dbReference>
<gene>
    <name evidence="8" type="ORF">DQG23_12365</name>
</gene>
<reference evidence="8 9" key="1">
    <citation type="journal article" date="2009" name="Int. J. Syst. Evol. Microbiol.">
        <title>Paenibacillus contaminans sp. nov., isolated from a contaminated laboratory plate.</title>
        <authorList>
            <person name="Chou J.H."/>
            <person name="Lee J.H."/>
            <person name="Lin M.C."/>
            <person name="Chang P.S."/>
            <person name="Arun A.B."/>
            <person name="Young C.C."/>
            <person name="Chen W.M."/>
        </authorList>
    </citation>
    <scope>NUCLEOTIDE SEQUENCE [LARGE SCALE GENOMIC DNA]</scope>
    <source>
        <strain evidence="8 9">CKOBP-6</strain>
    </source>
</reference>
<evidence type="ECO:0000256" key="6">
    <source>
        <dbReference type="ARBA" id="ARBA00023136"/>
    </source>
</evidence>
<evidence type="ECO:0000256" key="3">
    <source>
        <dbReference type="ARBA" id="ARBA00022475"/>
    </source>
</evidence>
<dbReference type="PANTHER" id="PTHR47371">
    <property type="entry name" value="LIPOTEICHOIC ACID SYNTHASE"/>
    <property type="match status" value="1"/>
</dbReference>
<evidence type="ECO:0000313" key="8">
    <source>
        <dbReference type="EMBL" id="RAV20880.1"/>
    </source>
</evidence>
<dbReference type="CDD" id="cd00603">
    <property type="entry name" value="IPT_PCSR"/>
    <property type="match status" value="1"/>
</dbReference>
<keyword evidence="9" id="KW-1185">Reference proteome</keyword>
<evidence type="ECO:0000256" key="4">
    <source>
        <dbReference type="ARBA" id="ARBA00022692"/>
    </source>
</evidence>
<feature type="domain" description="Sulfatase N-terminal" evidence="7">
    <location>
        <begin position="79"/>
        <end position="369"/>
    </location>
</feature>
<dbReference type="RefSeq" id="WP_146762295.1">
    <property type="nucleotide sequence ID" value="NZ_QMFB01000006.1"/>
</dbReference>
<protein>
    <submittedName>
        <fullName evidence="8">LTA synthase family protein</fullName>
    </submittedName>
</protein>
<dbReference type="EMBL" id="QMFB01000006">
    <property type="protein sequence ID" value="RAV20880.1"/>
    <property type="molecule type" value="Genomic_DNA"/>
</dbReference>
<comment type="pathway">
    <text evidence="2">Cell wall biogenesis; lipoteichoic acid biosynthesis.</text>
</comment>
<dbReference type="CDD" id="cd16015">
    <property type="entry name" value="LTA_synthase"/>
    <property type="match status" value="1"/>
</dbReference>
<dbReference type="SUPFAM" id="SSF53649">
    <property type="entry name" value="Alkaline phosphatase-like"/>
    <property type="match status" value="1"/>
</dbReference>
<dbReference type="InterPro" id="IPR000917">
    <property type="entry name" value="Sulfatase_N"/>
</dbReference>
<comment type="subcellular location">
    <subcellularLocation>
        <location evidence="1">Cell membrane</location>
        <topology evidence="1">Multi-pass membrane protein</topology>
    </subcellularLocation>
</comment>
<comment type="caution">
    <text evidence="8">The sequence shown here is derived from an EMBL/GenBank/DDBJ whole genome shotgun (WGS) entry which is preliminary data.</text>
</comment>
<dbReference type="Pfam" id="PF00884">
    <property type="entry name" value="Sulfatase"/>
    <property type="match status" value="1"/>
</dbReference>
<dbReference type="AlphaFoldDB" id="A0A329MMP3"/>
<keyword evidence="6" id="KW-0472">Membrane</keyword>
<accession>A0A329MMP3</accession>
<dbReference type="PANTHER" id="PTHR47371:SF3">
    <property type="entry name" value="PHOSPHOGLYCEROL TRANSFERASE I"/>
    <property type="match status" value="1"/>
</dbReference>
<evidence type="ECO:0000256" key="2">
    <source>
        <dbReference type="ARBA" id="ARBA00004936"/>
    </source>
</evidence>
<dbReference type="InterPro" id="IPR017850">
    <property type="entry name" value="Alkaline_phosphatase_core_sf"/>
</dbReference>
<evidence type="ECO:0000313" key="9">
    <source>
        <dbReference type="Proteomes" id="UP000250369"/>
    </source>
</evidence>
<keyword evidence="5" id="KW-1133">Transmembrane helix</keyword>
<dbReference type="Gene3D" id="2.60.40.10">
    <property type="entry name" value="Immunoglobulins"/>
    <property type="match status" value="1"/>
</dbReference>
<dbReference type="Gene3D" id="3.40.720.10">
    <property type="entry name" value="Alkaline Phosphatase, subunit A"/>
    <property type="match status" value="1"/>
</dbReference>
<dbReference type="OrthoDB" id="243547at2"/>
<evidence type="ECO:0000256" key="1">
    <source>
        <dbReference type="ARBA" id="ARBA00004651"/>
    </source>
</evidence>
<dbReference type="GO" id="GO:0005886">
    <property type="term" value="C:plasma membrane"/>
    <property type="evidence" value="ECO:0007669"/>
    <property type="project" value="UniProtKB-SubCell"/>
</dbReference>
<evidence type="ECO:0000259" key="7">
    <source>
        <dbReference type="Pfam" id="PF00884"/>
    </source>
</evidence>
<keyword evidence="4" id="KW-0812">Transmembrane</keyword>
<dbReference type="InterPro" id="IPR013783">
    <property type="entry name" value="Ig-like_fold"/>
</dbReference>
<dbReference type="Proteomes" id="UP000250369">
    <property type="component" value="Unassembled WGS sequence"/>
</dbReference>
<organism evidence="8 9">
    <name type="scientific">Paenibacillus contaminans</name>
    <dbReference type="NCBI Taxonomy" id="450362"/>
    <lineage>
        <taxon>Bacteria</taxon>
        <taxon>Bacillati</taxon>
        <taxon>Bacillota</taxon>
        <taxon>Bacilli</taxon>
        <taxon>Bacillales</taxon>
        <taxon>Paenibacillaceae</taxon>
        <taxon>Paenibacillus</taxon>
    </lineage>
</organism>
<name>A0A329MMP3_9BACL</name>
<evidence type="ECO:0000256" key="5">
    <source>
        <dbReference type="ARBA" id="ARBA00022989"/>
    </source>
</evidence>
<keyword evidence="3" id="KW-1003">Cell membrane</keyword>
<sequence length="525" mass="59210">MKVAVMLRILSGKGLYMPHTYKRKLSLRSASIVCLLAVFFLMALVSDSRRIVEVARMIPSVPDEQITAKVSALSAEKQPNVIVLLSESFWDPTQLDVQFSRDPIPFFHSLRKTFSGGWMLSPQHGGGTANVEFEVLTGNAMRFLPKNTIAYESHVTHPIESLATILNGQGYVSTAISPAPHYLFNSTEVYKRLGFSQFISLEFFPRDYEGPYMADRAVVRQIIEKAAATEEPDFIFANTMENHYHYYPGKFKANTIEVKANLPGGSAGLLETLAQGLSGADRALQELVEYYAASKEPTVILFFGDHQPFLEKDYKVYREAGYLKEDDPEEWWKMFSTPFVIWDNFLPMNKQDLKMNASFLLPALLEHAKLPDTAYTKFLRELSKQTPVIPPDDAKSEIRTDEAALRQYKEFQEQMLSEAQTMAQKPNRPFVFGYADFRIDSASFERKSRLSGEGIITLTGKHFGLGSKVVINGQPLKTTWKSQDTVSAVVTSALVSASDPWSVHVVVEDDKEKEIARTPEFTFTR</sequence>